<evidence type="ECO:0000313" key="1">
    <source>
        <dbReference type="EMBL" id="MBM7836911.1"/>
    </source>
</evidence>
<proteinExistence type="predicted"/>
<keyword evidence="2" id="KW-1185">Reference proteome</keyword>
<protein>
    <submittedName>
        <fullName evidence="1">Uncharacterized protein</fullName>
    </submittedName>
</protein>
<comment type="caution">
    <text evidence="1">The sequence shown here is derived from an EMBL/GenBank/DDBJ whole genome shotgun (WGS) entry which is preliminary data.</text>
</comment>
<gene>
    <name evidence="1" type="ORF">JOC54_000142</name>
</gene>
<organism evidence="1 2">
    <name type="scientific">Shouchella xiaoxiensis</name>
    <dbReference type="NCBI Taxonomy" id="766895"/>
    <lineage>
        <taxon>Bacteria</taxon>
        <taxon>Bacillati</taxon>
        <taxon>Bacillota</taxon>
        <taxon>Bacilli</taxon>
        <taxon>Bacillales</taxon>
        <taxon>Bacillaceae</taxon>
        <taxon>Shouchella</taxon>
    </lineage>
</organism>
<evidence type="ECO:0000313" key="2">
    <source>
        <dbReference type="Proteomes" id="UP001179280"/>
    </source>
</evidence>
<reference evidence="1" key="1">
    <citation type="submission" date="2021-01" db="EMBL/GenBank/DDBJ databases">
        <title>Genomic Encyclopedia of Type Strains, Phase IV (KMG-IV): sequencing the most valuable type-strain genomes for metagenomic binning, comparative biology and taxonomic classification.</title>
        <authorList>
            <person name="Goeker M."/>
        </authorList>
    </citation>
    <scope>NUCLEOTIDE SEQUENCE</scope>
    <source>
        <strain evidence="1">DSM 21943</strain>
    </source>
</reference>
<name>A0ABS2SP29_9BACI</name>
<dbReference type="RefSeq" id="WP_204463640.1">
    <property type="nucleotide sequence ID" value="NZ_JAFBCV010000001.1"/>
</dbReference>
<dbReference type="EMBL" id="JAFBCV010000001">
    <property type="protein sequence ID" value="MBM7836911.1"/>
    <property type="molecule type" value="Genomic_DNA"/>
</dbReference>
<dbReference type="Proteomes" id="UP001179280">
    <property type="component" value="Unassembled WGS sequence"/>
</dbReference>
<accession>A0ABS2SP29</accession>
<sequence length="108" mass="12297">MVVTTLCGSTKFKEAFLEMEAALTFNGHIVLSVGFFEQSDGLHLTKEKVMMLGQMHFKKIDMSDEIFVVDVNGYIGESTSKEIDYARKQGKRIRYYSKEIEAVTAFIK</sequence>